<name>A0A1I8FNW8_9PLAT</name>
<evidence type="ECO:0000256" key="2">
    <source>
        <dbReference type="SAM" id="Phobius"/>
    </source>
</evidence>
<reference evidence="4" key="1">
    <citation type="submission" date="2016-11" db="UniProtKB">
        <authorList>
            <consortium name="WormBaseParasite"/>
        </authorList>
    </citation>
    <scope>IDENTIFICATION</scope>
</reference>
<feature type="region of interest" description="Disordered" evidence="1">
    <location>
        <begin position="72"/>
        <end position="124"/>
    </location>
</feature>
<proteinExistence type="predicted"/>
<keyword evidence="2" id="KW-1133">Transmembrane helix</keyword>
<dbReference type="WBParaSite" id="maker-unitig_41454-snap-gene-0.3-mRNA-1">
    <property type="protein sequence ID" value="maker-unitig_41454-snap-gene-0.3-mRNA-1"/>
    <property type="gene ID" value="maker-unitig_41454-snap-gene-0.3"/>
</dbReference>
<evidence type="ECO:0000256" key="1">
    <source>
        <dbReference type="SAM" id="MobiDB-lite"/>
    </source>
</evidence>
<keyword evidence="2" id="KW-0812">Transmembrane</keyword>
<feature type="transmembrane region" description="Helical" evidence="2">
    <location>
        <begin position="51"/>
        <end position="70"/>
    </location>
</feature>
<evidence type="ECO:0000313" key="3">
    <source>
        <dbReference type="Proteomes" id="UP000095280"/>
    </source>
</evidence>
<keyword evidence="3" id="KW-1185">Reference proteome</keyword>
<keyword evidence="2" id="KW-0472">Membrane</keyword>
<organism evidence="3 4">
    <name type="scientific">Macrostomum lignano</name>
    <dbReference type="NCBI Taxonomy" id="282301"/>
    <lineage>
        <taxon>Eukaryota</taxon>
        <taxon>Metazoa</taxon>
        <taxon>Spiralia</taxon>
        <taxon>Lophotrochozoa</taxon>
        <taxon>Platyhelminthes</taxon>
        <taxon>Rhabditophora</taxon>
        <taxon>Macrostomorpha</taxon>
        <taxon>Macrostomida</taxon>
        <taxon>Macrostomidae</taxon>
        <taxon>Macrostomum</taxon>
    </lineage>
</organism>
<accession>A0A1I8FNW8</accession>
<protein>
    <submittedName>
        <fullName evidence="4">Small integral membrane protein 15</fullName>
    </submittedName>
</protein>
<dbReference type="AlphaFoldDB" id="A0A1I8FNW8"/>
<dbReference type="Proteomes" id="UP000095280">
    <property type="component" value="Unplaced"/>
</dbReference>
<sequence>MERGQVLAQHEDPDDFMDWTKAILKDIHLSEETNLPRWKSQFEHLEMWKDAFAYTMDILAIVILLAFFVAKPSGEPPNVRRIRDRLRPPAPRQKPNEEDDPADCRDRGSEGGNTTGCQPVQHSH</sequence>
<evidence type="ECO:0000313" key="4">
    <source>
        <dbReference type="WBParaSite" id="maker-unitig_41454-snap-gene-0.3-mRNA-1"/>
    </source>
</evidence>
<feature type="compositionally biased region" description="Polar residues" evidence="1">
    <location>
        <begin position="115"/>
        <end position="124"/>
    </location>
</feature>